<dbReference type="EMBL" id="CP036262">
    <property type="protein sequence ID" value="QDS92422.1"/>
    <property type="molecule type" value="Genomic_DNA"/>
</dbReference>
<feature type="region of interest" description="Disordered" evidence="1">
    <location>
        <begin position="38"/>
        <end position="70"/>
    </location>
</feature>
<gene>
    <name evidence="3" type="ORF">FF011L_11650</name>
</gene>
<evidence type="ECO:0000256" key="1">
    <source>
        <dbReference type="SAM" id="MobiDB-lite"/>
    </source>
</evidence>
<dbReference type="Proteomes" id="UP000320672">
    <property type="component" value="Chromosome"/>
</dbReference>
<protein>
    <submittedName>
        <fullName evidence="3">Uncharacterized protein</fullName>
    </submittedName>
</protein>
<feature type="signal peptide" evidence="2">
    <location>
        <begin position="1"/>
        <end position="24"/>
    </location>
</feature>
<organism evidence="3 4">
    <name type="scientific">Roseimaritima multifibrata</name>
    <dbReference type="NCBI Taxonomy" id="1930274"/>
    <lineage>
        <taxon>Bacteria</taxon>
        <taxon>Pseudomonadati</taxon>
        <taxon>Planctomycetota</taxon>
        <taxon>Planctomycetia</taxon>
        <taxon>Pirellulales</taxon>
        <taxon>Pirellulaceae</taxon>
        <taxon>Roseimaritima</taxon>
    </lineage>
</organism>
<sequence precursor="true">MNRILSLLLIPLFMLGHILPHSHAGVGVDEAHGDAYRPHIHVSSGHHDGHNHHAAGEHHHAGDHTAPESAPASATLVLTAPVDHDFGAIYIADTDWTTIRTTAAPTVASVPSVWGSLAFSLDLDSCSIGRWDEPVDHYGRLPIYLLTASLRL</sequence>
<dbReference type="RefSeq" id="WP_145350677.1">
    <property type="nucleotide sequence ID" value="NZ_CP036262.1"/>
</dbReference>
<evidence type="ECO:0000256" key="2">
    <source>
        <dbReference type="SAM" id="SignalP"/>
    </source>
</evidence>
<dbReference type="OrthoDB" id="278458at2"/>
<dbReference type="AlphaFoldDB" id="A0A517MC19"/>
<reference evidence="3 4" key="1">
    <citation type="submission" date="2019-02" db="EMBL/GenBank/DDBJ databases">
        <title>Deep-cultivation of Planctomycetes and their phenomic and genomic characterization uncovers novel biology.</title>
        <authorList>
            <person name="Wiegand S."/>
            <person name="Jogler M."/>
            <person name="Boedeker C."/>
            <person name="Pinto D."/>
            <person name="Vollmers J."/>
            <person name="Rivas-Marin E."/>
            <person name="Kohn T."/>
            <person name="Peeters S.H."/>
            <person name="Heuer A."/>
            <person name="Rast P."/>
            <person name="Oberbeckmann S."/>
            <person name="Bunk B."/>
            <person name="Jeske O."/>
            <person name="Meyerdierks A."/>
            <person name="Storesund J.E."/>
            <person name="Kallscheuer N."/>
            <person name="Luecker S."/>
            <person name="Lage O.M."/>
            <person name="Pohl T."/>
            <person name="Merkel B.J."/>
            <person name="Hornburger P."/>
            <person name="Mueller R.-W."/>
            <person name="Bruemmer F."/>
            <person name="Labrenz M."/>
            <person name="Spormann A.M."/>
            <person name="Op den Camp H."/>
            <person name="Overmann J."/>
            <person name="Amann R."/>
            <person name="Jetten M.S.M."/>
            <person name="Mascher T."/>
            <person name="Medema M.H."/>
            <person name="Devos D.P."/>
            <person name="Kaster A.-K."/>
            <person name="Ovreas L."/>
            <person name="Rohde M."/>
            <person name="Galperin M.Y."/>
            <person name="Jogler C."/>
        </authorList>
    </citation>
    <scope>NUCLEOTIDE SEQUENCE [LARGE SCALE GENOMIC DNA]</scope>
    <source>
        <strain evidence="3 4">FF011L</strain>
    </source>
</reference>
<keyword evidence="2" id="KW-0732">Signal</keyword>
<dbReference type="KEGG" id="rml:FF011L_11650"/>
<feature type="chain" id="PRO_5021781725" evidence="2">
    <location>
        <begin position="25"/>
        <end position="152"/>
    </location>
</feature>
<keyword evidence="4" id="KW-1185">Reference proteome</keyword>
<accession>A0A517MC19</accession>
<feature type="compositionally biased region" description="Basic and acidic residues" evidence="1">
    <location>
        <begin position="54"/>
        <end position="66"/>
    </location>
</feature>
<proteinExistence type="predicted"/>
<evidence type="ECO:0000313" key="3">
    <source>
        <dbReference type="EMBL" id="QDS92422.1"/>
    </source>
</evidence>
<evidence type="ECO:0000313" key="4">
    <source>
        <dbReference type="Proteomes" id="UP000320672"/>
    </source>
</evidence>
<name>A0A517MC19_9BACT</name>